<evidence type="ECO:0000259" key="1">
    <source>
        <dbReference type="Pfam" id="PF12867"/>
    </source>
</evidence>
<comment type="caution">
    <text evidence="2">The sequence shown here is derived from an EMBL/GenBank/DDBJ whole genome shotgun (WGS) entry which is preliminary data.</text>
</comment>
<name>A0A0U9H352_9BACI</name>
<reference evidence="2 3" key="2">
    <citation type="journal article" date="2016" name="Genome Announc.">
        <title>Draft Genome Sequence of Oceanobacillus picturae Heshi-B3, Isolated from Fermented Rice Bran in a Traditional Japanese Seafood Dish.</title>
        <authorList>
            <person name="Akuzawa S."/>
            <person name="Nagaoka J."/>
            <person name="Kanekatsu M."/>
            <person name="Kanesaki Y."/>
            <person name="Suzuki T."/>
        </authorList>
    </citation>
    <scope>NUCLEOTIDE SEQUENCE [LARGE SCALE GENOMIC DNA]</scope>
    <source>
        <strain evidence="2 3">Heshi-B3</strain>
    </source>
</reference>
<dbReference type="SUPFAM" id="SSF109854">
    <property type="entry name" value="DinB/YfiT-like putative metalloenzymes"/>
    <property type="match status" value="1"/>
</dbReference>
<dbReference type="Gene3D" id="1.20.120.450">
    <property type="entry name" value="dinb family like domain"/>
    <property type="match status" value="1"/>
</dbReference>
<reference evidence="3" key="1">
    <citation type="submission" date="2015-07" db="EMBL/GenBank/DDBJ databases">
        <title>Draft Genome Sequence of Oceanobacillus picturae Heshi-B3 that Was Isolated from Fermented Rice Bran with Aging Salted Mackerel, Which Was Named Heshiko as Traditional Fermented Seafood in Japan.</title>
        <authorList>
            <person name="Akuzawa S."/>
            <person name="Nakagawa J."/>
            <person name="Kanekatsu T."/>
            <person name="Kanesaki Y."/>
            <person name="Suzuki T."/>
        </authorList>
    </citation>
    <scope>NUCLEOTIDE SEQUENCE [LARGE SCALE GENOMIC DNA]</scope>
    <source>
        <strain evidence="3">Heshi-B3</strain>
    </source>
</reference>
<dbReference type="AlphaFoldDB" id="A0A0U9H352"/>
<dbReference type="Pfam" id="PF12867">
    <property type="entry name" value="DinB_2"/>
    <property type="match status" value="1"/>
</dbReference>
<proteinExistence type="predicted"/>
<evidence type="ECO:0000313" key="2">
    <source>
        <dbReference type="EMBL" id="GAQ16416.1"/>
    </source>
</evidence>
<organism evidence="2 3">
    <name type="scientific">Oceanobacillus picturae</name>
    <dbReference type="NCBI Taxonomy" id="171693"/>
    <lineage>
        <taxon>Bacteria</taxon>
        <taxon>Bacillati</taxon>
        <taxon>Bacillota</taxon>
        <taxon>Bacilli</taxon>
        <taxon>Bacillales</taxon>
        <taxon>Bacillaceae</taxon>
        <taxon>Oceanobacillus</taxon>
    </lineage>
</organism>
<accession>A0A0U9H352</accession>
<protein>
    <submittedName>
        <fullName evidence="2">DinB superfamily protein</fullName>
    </submittedName>
</protein>
<evidence type="ECO:0000313" key="3">
    <source>
        <dbReference type="Proteomes" id="UP000052946"/>
    </source>
</evidence>
<sequence length="157" mass="18541">MKVHVRSLLKDQLLANANDRSWYISYQEVVEGLTDDEAFWKPNEQTHSIAEITQHLIYWNEVWQERYEKADLHVIETVEDNAESFFVTNGNDFEKLKEKLLRVLLSWQELLSDNQQLDTNVNGFPVKAKWWELIGNATTHNAYHIGQIAYIRKLIHT</sequence>
<dbReference type="EMBL" id="BBXV01000006">
    <property type="protein sequence ID" value="GAQ16416.1"/>
    <property type="molecule type" value="Genomic_DNA"/>
</dbReference>
<dbReference type="InterPro" id="IPR034660">
    <property type="entry name" value="DinB/YfiT-like"/>
</dbReference>
<gene>
    <name evidence="2" type="ORF">OPHB3_0333</name>
</gene>
<dbReference type="Proteomes" id="UP000052946">
    <property type="component" value="Unassembled WGS sequence"/>
</dbReference>
<dbReference type="InterPro" id="IPR024775">
    <property type="entry name" value="DinB-like"/>
</dbReference>
<feature type="domain" description="DinB-like" evidence="1">
    <location>
        <begin position="26"/>
        <end position="148"/>
    </location>
</feature>